<evidence type="ECO:0000313" key="17">
    <source>
        <dbReference type="Proteomes" id="UP000608154"/>
    </source>
</evidence>
<comment type="subcellular location">
    <subcellularLocation>
        <location evidence="1 11">Cell outer membrane</location>
        <topology evidence="1 11">Multi-pass membrane protein</topology>
    </subcellularLocation>
</comment>
<protein>
    <submittedName>
        <fullName evidence="16">TonB-dependent receptor</fullName>
    </submittedName>
</protein>
<dbReference type="InterPro" id="IPR000531">
    <property type="entry name" value="Beta-barrel_TonB"/>
</dbReference>
<reference evidence="16" key="2">
    <citation type="submission" date="2020-09" db="EMBL/GenBank/DDBJ databases">
        <authorList>
            <person name="Sun Q."/>
            <person name="Zhou Y."/>
        </authorList>
    </citation>
    <scope>NUCLEOTIDE SEQUENCE</scope>
    <source>
        <strain evidence="16">CGMCC 1.15095</strain>
    </source>
</reference>
<keyword evidence="17" id="KW-1185">Reference proteome</keyword>
<keyword evidence="4" id="KW-0410">Iron transport</keyword>
<keyword evidence="10 11" id="KW-0998">Cell outer membrane</keyword>
<evidence type="ECO:0000256" key="10">
    <source>
        <dbReference type="ARBA" id="ARBA00023237"/>
    </source>
</evidence>
<evidence type="ECO:0000256" key="5">
    <source>
        <dbReference type="ARBA" id="ARBA00022692"/>
    </source>
</evidence>
<keyword evidence="3 11" id="KW-1134">Transmembrane beta strand</keyword>
<keyword evidence="8 12" id="KW-0798">TonB box</keyword>
<evidence type="ECO:0000256" key="13">
    <source>
        <dbReference type="SAM" id="SignalP"/>
    </source>
</evidence>
<comment type="similarity">
    <text evidence="11 12">Belongs to the TonB-dependent receptor family.</text>
</comment>
<keyword evidence="13" id="KW-0732">Signal</keyword>
<dbReference type="Pfam" id="PF00593">
    <property type="entry name" value="TonB_dep_Rec_b-barrel"/>
    <property type="match status" value="1"/>
</dbReference>
<evidence type="ECO:0000256" key="1">
    <source>
        <dbReference type="ARBA" id="ARBA00004571"/>
    </source>
</evidence>
<keyword evidence="9 11" id="KW-0472">Membrane</keyword>
<dbReference type="GO" id="GO:0009279">
    <property type="term" value="C:cell outer membrane"/>
    <property type="evidence" value="ECO:0007669"/>
    <property type="project" value="UniProtKB-SubCell"/>
</dbReference>
<dbReference type="Gene3D" id="2.40.170.20">
    <property type="entry name" value="TonB-dependent receptor, beta-barrel domain"/>
    <property type="match status" value="1"/>
</dbReference>
<evidence type="ECO:0000259" key="15">
    <source>
        <dbReference type="Pfam" id="PF07715"/>
    </source>
</evidence>
<evidence type="ECO:0000256" key="7">
    <source>
        <dbReference type="ARBA" id="ARBA00023065"/>
    </source>
</evidence>
<evidence type="ECO:0000256" key="11">
    <source>
        <dbReference type="PROSITE-ProRule" id="PRU01360"/>
    </source>
</evidence>
<dbReference type="Pfam" id="PF07715">
    <property type="entry name" value="Plug"/>
    <property type="match status" value="1"/>
</dbReference>
<gene>
    <name evidence="16" type="primary">fyuA</name>
    <name evidence="16" type="ORF">GCM10011494_26730</name>
</gene>
<proteinExistence type="inferred from homology"/>
<dbReference type="PANTHER" id="PTHR32552">
    <property type="entry name" value="FERRICHROME IRON RECEPTOR-RELATED"/>
    <property type="match status" value="1"/>
</dbReference>
<dbReference type="InterPro" id="IPR036942">
    <property type="entry name" value="Beta-barrel_TonB_sf"/>
</dbReference>
<dbReference type="CDD" id="cd01347">
    <property type="entry name" value="ligand_gated_channel"/>
    <property type="match status" value="1"/>
</dbReference>
<evidence type="ECO:0000256" key="12">
    <source>
        <dbReference type="RuleBase" id="RU003357"/>
    </source>
</evidence>
<dbReference type="AlphaFoldDB" id="A0A916TTK3"/>
<feature type="chain" id="PRO_5038128411" evidence="13">
    <location>
        <begin position="28"/>
        <end position="743"/>
    </location>
</feature>
<dbReference type="Proteomes" id="UP000608154">
    <property type="component" value="Unassembled WGS sequence"/>
</dbReference>
<dbReference type="EMBL" id="BMHK01000018">
    <property type="protein sequence ID" value="GGC06750.1"/>
    <property type="molecule type" value="Genomic_DNA"/>
</dbReference>
<dbReference type="PANTHER" id="PTHR32552:SF81">
    <property type="entry name" value="TONB-DEPENDENT OUTER MEMBRANE RECEPTOR"/>
    <property type="match status" value="1"/>
</dbReference>
<dbReference type="RefSeq" id="WP_188772046.1">
    <property type="nucleotide sequence ID" value="NZ_BMHK01000018.1"/>
</dbReference>
<evidence type="ECO:0000256" key="6">
    <source>
        <dbReference type="ARBA" id="ARBA00023004"/>
    </source>
</evidence>
<keyword evidence="16" id="KW-0675">Receptor</keyword>
<evidence type="ECO:0000256" key="2">
    <source>
        <dbReference type="ARBA" id="ARBA00022448"/>
    </source>
</evidence>
<feature type="signal peptide" evidence="13">
    <location>
        <begin position="1"/>
        <end position="27"/>
    </location>
</feature>
<dbReference type="GO" id="GO:0006826">
    <property type="term" value="P:iron ion transport"/>
    <property type="evidence" value="ECO:0007669"/>
    <property type="project" value="UniProtKB-KW"/>
</dbReference>
<keyword evidence="2 11" id="KW-0813">Transport</keyword>
<feature type="domain" description="TonB-dependent receptor plug" evidence="15">
    <location>
        <begin position="54"/>
        <end position="160"/>
    </location>
</feature>
<evidence type="ECO:0000259" key="14">
    <source>
        <dbReference type="Pfam" id="PF00593"/>
    </source>
</evidence>
<organism evidence="16 17">
    <name type="scientific">Novosphingobium endophyticum</name>
    <dbReference type="NCBI Taxonomy" id="1955250"/>
    <lineage>
        <taxon>Bacteria</taxon>
        <taxon>Pseudomonadati</taxon>
        <taxon>Pseudomonadota</taxon>
        <taxon>Alphaproteobacteria</taxon>
        <taxon>Sphingomonadales</taxon>
        <taxon>Sphingomonadaceae</taxon>
        <taxon>Novosphingobium</taxon>
    </lineage>
</organism>
<dbReference type="InterPro" id="IPR039426">
    <property type="entry name" value="TonB-dep_rcpt-like"/>
</dbReference>
<dbReference type="InterPro" id="IPR012910">
    <property type="entry name" value="Plug_dom"/>
</dbReference>
<accession>A0A916TTK3</accession>
<feature type="domain" description="TonB-dependent receptor-like beta-barrel" evidence="14">
    <location>
        <begin position="261"/>
        <end position="700"/>
    </location>
</feature>
<comment type="caution">
    <text evidence="16">The sequence shown here is derived from an EMBL/GenBank/DDBJ whole genome shotgun (WGS) entry which is preliminary data.</text>
</comment>
<keyword evidence="7" id="KW-0406">Ion transport</keyword>
<dbReference type="SUPFAM" id="SSF56935">
    <property type="entry name" value="Porins"/>
    <property type="match status" value="1"/>
</dbReference>
<sequence>MRFNAYRASALGSAALFWLVAAGPALAQETTGKSRDEGVPEIVVTATKTGETNLQSTPLAVTALSGEELSARGVRDIQDLKSYVPSLQVSDLSGYTQLYLRGIGSNIVFIGSDPSTTIHLDGVYLARPLSYLNDFLDVERVEVLRGPQGTLYGRNSVGGTINVVSRRPSRELDAEFQGVYGTYDRYAAQSYLSGAIGMGDVAASLAFDVSGHGAFRENVSTGNDVEDLKSRGVKGQVLIPFASGELTLRGDYSRQTGAMGAYPKLIGPVGVPLDDSILGDADKVSMDGDNHSVFENFGVAAELNLDLAEGITLRSLSAWRGFDGSIEADADSSSIPLFRNLIAPIRQRQVSEELSLVGKSDRIDWIVGAYYFHERNREPLTLTIFPFGVSHVQRPLLKARSLAAFGQVEFHMTEALSAIAGLRYTAERKDYMLADRFTASISPDPDEAAAAFPVSGVPGIPDPFVVDARRRDNALTPRFGVNYKPASNVLIYASATRGFKSGGFDYGANNALDASTGYGPEKLWSYEAGIKSDWLGNKLRVNATGFYYDYTDLQVQSFVQMGASFGARTQNAATARVKGVELELAARPVAGLQLFANVAYLDAYYREYVNAFVPTFGTFDASGKRLNNAPRWSATFGGNYRFDLAEAGTLDLGLDMHTQSTVYFTAANDGVAGVTSYLEQQDGYSVLNGRIGWTSENGKLGFSLIGTNLTDKTYYLGTANYTPAIAARLGRPREVFAQVMLKY</sequence>
<reference evidence="16" key="1">
    <citation type="journal article" date="2014" name="Int. J. Syst. Evol. Microbiol.">
        <title>Complete genome sequence of Corynebacterium casei LMG S-19264T (=DSM 44701T), isolated from a smear-ripened cheese.</title>
        <authorList>
            <consortium name="US DOE Joint Genome Institute (JGI-PGF)"/>
            <person name="Walter F."/>
            <person name="Albersmeier A."/>
            <person name="Kalinowski J."/>
            <person name="Ruckert C."/>
        </authorList>
    </citation>
    <scope>NUCLEOTIDE SEQUENCE</scope>
    <source>
        <strain evidence="16">CGMCC 1.15095</strain>
    </source>
</reference>
<name>A0A916TTK3_9SPHN</name>
<evidence type="ECO:0000313" key="16">
    <source>
        <dbReference type="EMBL" id="GGC06750.1"/>
    </source>
</evidence>
<evidence type="ECO:0000256" key="4">
    <source>
        <dbReference type="ARBA" id="ARBA00022496"/>
    </source>
</evidence>
<keyword evidence="6" id="KW-0408">Iron</keyword>
<evidence type="ECO:0000256" key="8">
    <source>
        <dbReference type="ARBA" id="ARBA00023077"/>
    </source>
</evidence>
<evidence type="ECO:0000256" key="3">
    <source>
        <dbReference type="ARBA" id="ARBA00022452"/>
    </source>
</evidence>
<evidence type="ECO:0000256" key="9">
    <source>
        <dbReference type="ARBA" id="ARBA00023136"/>
    </source>
</evidence>
<dbReference type="PROSITE" id="PS52016">
    <property type="entry name" value="TONB_DEPENDENT_REC_3"/>
    <property type="match status" value="1"/>
</dbReference>
<keyword evidence="5 11" id="KW-0812">Transmembrane</keyword>